<dbReference type="Pfam" id="PF13432">
    <property type="entry name" value="TPR_16"/>
    <property type="match status" value="1"/>
</dbReference>
<dbReference type="Pfam" id="PF13181">
    <property type="entry name" value="TPR_8"/>
    <property type="match status" value="1"/>
</dbReference>
<dbReference type="RefSeq" id="WP_057754943.1">
    <property type="nucleotide sequence ID" value="NZ_JQBP01000003.1"/>
</dbReference>
<gene>
    <name evidence="4" type="ORF">IV73_GL000735</name>
</gene>
<sequence>MTSYSEQMLDDLDRGQLDAAKKSFASALRHDDDETLHSLAEELFALGFTKNAKRTLLKLLERYPEEDLFRTELAEIAIADDDTEAALNYLSVIEPTSEAYLEALLVQADLYQSEGLNEVAESKLKVAEAIAPDEPVIQFALAELWFSAGRYGEAIPEYRSLIAAGTTSWSGVNLVSRIGVAYAMLGDNRKALGYLEQIPVTELTADVKFQLAMLYTMDDEQKEQAIKLFEELLDEDQSYAGAYVPLAQLYEQKADPKRALVTYEAGLAVDQFNEKAYLNGARVAQQLGEVDQANRLYQKALKNLPDHPDIINAYASFLVNDHQMIEAVNLFNKALEDDEYELDAVGYWNLAQAYTELEDYAMADQYWQAALPLLQTTPDFLKQAYAYYREAGNRPMMQKNLAAYLQAEPDDTEMAYEYELLKDDLED</sequence>
<protein>
    <submittedName>
        <fullName evidence="4">Uncharacterized protein</fullName>
    </submittedName>
</protein>
<name>A0A0R2JLQ1_9LACO</name>
<dbReference type="PANTHER" id="PTHR45586">
    <property type="entry name" value="TPR REPEAT-CONTAINING PROTEIN PA4667"/>
    <property type="match status" value="1"/>
</dbReference>
<organism evidence="4 5">
    <name type="scientific">Weissella kandleri</name>
    <dbReference type="NCBI Taxonomy" id="1616"/>
    <lineage>
        <taxon>Bacteria</taxon>
        <taxon>Bacillati</taxon>
        <taxon>Bacillota</taxon>
        <taxon>Bacilli</taxon>
        <taxon>Lactobacillales</taxon>
        <taxon>Lactobacillaceae</taxon>
        <taxon>Weissella</taxon>
    </lineage>
</organism>
<evidence type="ECO:0000256" key="3">
    <source>
        <dbReference type="PROSITE-ProRule" id="PRU00339"/>
    </source>
</evidence>
<dbReference type="InterPro" id="IPR019734">
    <property type="entry name" value="TPR_rpt"/>
</dbReference>
<dbReference type="InterPro" id="IPR051012">
    <property type="entry name" value="CellSynth/LPSAsmb/PSIAsmb"/>
</dbReference>
<dbReference type="SUPFAM" id="SSF48452">
    <property type="entry name" value="TPR-like"/>
    <property type="match status" value="2"/>
</dbReference>
<dbReference type="Proteomes" id="UP000051655">
    <property type="component" value="Unassembled WGS sequence"/>
</dbReference>
<keyword evidence="2 3" id="KW-0802">TPR repeat</keyword>
<dbReference type="OrthoDB" id="2080803at2"/>
<dbReference type="Gene3D" id="1.25.40.10">
    <property type="entry name" value="Tetratricopeptide repeat domain"/>
    <property type="match status" value="2"/>
</dbReference>
<dbReference type="PANTHER" id="PTHR45586:SF15">
    <property type="entry name" value="TPR REPEAT-CONTAINING PROTEIN YPIA"/>
    <property type="match status" value="1"/>
</dbReference>
<accession>A0A0R2JLQ1</accession>
<feature type="repeat" description="TPR" evidence="3">
    <location>
        <begin position="274"/>
        <end position="307"/>
    </location>
</feature>
<keyword evidence="5" id="KW-1185">Reference proteome</keyword>
<dbReference type="PATRIC" id="fig|1616.3.peg.755"/>
<dbReference type="EMBL" id="JQBP01000003">
    <property type="protein sequence ID" value="KRN74980.1"/>
    <property type="molecule type" value="Genomic_DNA"/>
</dbReference>
<reference evidence="4 5" key="1">
    <citation type="journal article" date="2015" name="Genome Announc.">
        <title>Expanding the biotechnology potential of lactobacilli through comparative genomics of 213 strains and associated genera.</title>
        <authorList>
            <person name="Sun Z."/>
            <person name="Harris H.M."/>
            <person name="McCann A."/>
            <person name="Guo C."/>
            <person name="Argimon S."/>
            <person name="Zhang W."/>
            <person name="Yang X."/>
            <person name="Jeffery I.B."/>
            <person name="Cooney J.C."/>
            <person name="Kagawa T.F."/>
            <person name="Liu W."/>
            <person name="Song Y."/>
            <person name="Salvetti E."/>
            <person name="Wrobel A."/>
            <person name="Rasinkangas P."/>
            <person name="Parkhill J."/>
            <person name="Rea M.C."/>
            <person name="O'Sullivan O."/>
            <person name="Ritari J."/>
            <person name="Douillard F.P."/>
            <person name="Paul Ross R."/>
            <person name="Yang R."/>
            <person name="Briner A.E."/>
            <person name="Felis G.E."/>
            <person name="de Vos W.M."/>
            <person name="Barrangou R."/>
            <person name="Klaenhammer T.R."/>
            <person name="Caufield P.W."/>
            <person name="Cui Y."/>
            <person name="Zhang H."/>
            <person name="O'Toole P.W."/>
        </authorList>
    </citation>
    <scope>NUCLEOTIDE SEQUENCE [LARGE SCALE GENOMIC DNA]</scope>
    <source>
        <strain evidence="4 5">DSM 20593</strain>
    </source>
</reference>
<dbReference type="PROSITE" id="PS50005">
    <property type="entry name" value="TPR"/>
    <property type="match status" value="1"/>
</dbReference>
<keyword evidence="1" id="KW-0677">Repeat</keyword>
<proteinExistence type="predicted"/>
<evidence type="ECO:0000313" key="5">
    <source>
        <dbReference type="Proteomes" id="UP000051655"/>
    </source>
</evidence>
<dbReference type="SMART" id="SM00028">
    <property type="entry name" value="TPR"/>
    <property type="match status" value="5"/>
</dbReference>
<comment type="caution">
    <text evidence="4">The sequence shown here is derived from an EMBL/GenBank/DDBJ whole genome shotgun (WGS) entry which is preliminary data.</text>
</comment>
<dbReference type="Pfam" id="PF13174">
    <property type="entry name" value="TPR_6"/>
    <property type="match status" value="1"/>
</dbReference>
<evidence type="ECO:0000313" key="4">
    <source>
        <dbReference type="EMBL" id="KRN74980.1"/>
    </source>
</evidence>
<evidence type="ECO:0000256" key="1">
    <source>
        <dbReference type="ARBA" id="ARBA00022737"/>
    </source>
</evidence>
<dbReference type="AlphaFoldDB" id="A0A0R2JLQ1"/>
<evidence type="ECO:0000256" key="2">
    <source>
        <dbReference type="ARBA" id="ARBA00022803"/>
    </source>
</evidence>
<dbReference type="STRING" id="1616.IV73_GL000735"/>
<dbReference type="InterPro" id="IPR011990">
    <property type="entry name" value="TPR-like_helical_dom_sf"/>
</dbReference>